<dbReference type="FunFam" id="1.20.200.10:FF:000015">
    <property type="entry name" value="argininosuccinate lyase isoform X2"/>
    <property type="match status" value="1"/>
</dbReference>
<dbReference type="Pfam" id="PF00206">
    <property type="entry name" value="Lyase_1"/>
    <property type="match status" value="1"/>
</dbReference>
<dbReference type="GO" id="GO:0042450">
    <property type="term" value="P:L-arginine biosynthetic process via ornithine"/>
    <property type="evidence" value="ECO:0007669"/>
    <property type="project" value="UniProtKB-UniRule"/>
</dbReference>
<dbReference type="Pfam" id="PF14698">
    <property type="entry name" value="ASL_C2"/>
    <property type="match status" value="1"/>
</dbReference>
<dbReference type="GO" id="GO:0005829">
    <property type="term" value="C:cytosol"/>
    <property type="evidence" value="ECO:0007669"/>
    <property type="project" value="TreeGrafter"/>
</dbReference>
<dbReference type="InterPro" id="IPR020557">
    <property type="entry name" value="Fumarate_lyase_CS"/>
</dbReference>
<keyword evidence="4 7" id="KW-0055">Arginine biosynthesis</keyword>
<feature type="domain" description="Argininosuccinate lyase C-terminal" evidence="9">
    <location>
        <begin position="368"/>
        <end position="436"/>
    </location>
</feature>
<keyword evidence="7" id="KW-0963">Cytoplasm</keyword>
<gene>
    <name evidence="7 10" type="primary">argH</name>
    <name evidence="10" type="ORF">H8E79_03400</name>
</gene>
<dbReference type="PANTHER" id="PTHR43814">
    <property type="entry name" value="ARGININOSUCCINATE LYASE"/>
    <property type="match status" value="1"/>
</dbReference>
<dbReference type="InterPro" id="IPR022761">
    <property type="entry name" value="Fumarate_lyase_N"/>
</dbReference>
<evidence type="ECO:0000256" key="2">
    <source>
        <dbReference type="ARBA" id="ARBA00004941"/>
    </source>
</evidence>
<dbReference type="FunFam" id="1.10.275.10:FF:000002">
    <property type="entry name" value="Argininosuccinate lyase"/>
    <property type="match status" value="1"/>
</dbReference>
<evidence type="ECO:0000259" key="8">
    <source>
        <dbReference type="Pfam" id="PF00206"/>
    </source>
</evidence>
<evidence type="ECO:0000259" key="9">
    <source>
        <dbReference type="Pfam" id="PF14698"/>
    </source>
</evidence>
<feature type="domain" description="Fumarate lyase N-terminal" evidence="8">
    <location>
        <begin position="11"/>
        <end position="305"/>
    </location>
</feature>
<comment type="subcellular location">
    <subcellularLocation>
        <location evidence="7">Cytoplasm</location>
    </subcellularLocation>
</comment>
<dbReference type="CDD" id="cd01359">
    <property type="entry name" value="Argininosuccinate_lyase"/>
    <property type="match status" value="1"/>
</dbReference>
<dbReference type="UniPathway" id="UPA00068">
    <property type="reaction ID" value="UER00114"/>
</dbReference>
<dbReference type="InterPro" id="IPR029419">
    <property type="entry name" value="Arg_succ_lyase_C"/>
</dbReference>
<dbReference type="InterPro" id="IPR000362">
    <property type="entry name" value="Fumarate_lyase_fam"/>
</dbReference>
<evidence type="ECO:0000256" key="1">
    <source>
        <dbReference type="ARBA" id="ARBA00000985"/>
    </source>
</evidence>
<evidence type="ECO:0000256" key="6">
    <source>
        <dbReference type="ARBA" id="ARBA00023239"/>
    </source>
</evidence>
<dbReference type="AlphaFoldDB" id="A0A8J6N9W9"/>
<dbReference type="Gene3D" id="1.10.40.30">
    <property type="entry name" value="Fumarase/aspartase (C-terminal domain)"/>
    <property type="match status" value="1"/>
</dbReference>
<evidence type="ECO:0000313" key="11">
    <source>
        <dbReference type="Proteomes" id="UP000599024"/>
    </source>
</evidence>
<dbReference type="InterPro" id="IPR008948">
    <property type="entry name" value="L-Aspartase-like"/>
</dbReference>
<dbReference type="EMBL" id="JACNLK010000030">
    <property type="protein sequence ID" value="MBC8208200.1"/>
    <property type="molecule type" value="Genomic_DNA"/>
</dbReference>
<dbReference type="Proteomes" id="UP000599024">
    <property type="component" value="Unassembled WGS sequence"/>
</dbReference>
<dbReference type="Gene3D" id="1.20.200.10">
    <property type="entry name" value="Fumarase/aspartase (Central domain)"/>
    <property type="match status" value="1"/>
</dbReference>
<comment type="catalytic activity">
    <reaction evidence="1 7">
        <text>2-(N(omega)-L-arginino)succinate = fumarate + L-arginine</text>
        <dbReference type="Rhea" id="RHEA:24020"/>
        <dbReference type="ChEBI" id="CHEBI:29806"/>
        <dbReference type="ChEBI" id="CHEBI:32682"/>
        <dbReference type="ChEBI" id="CHEBI:57472"/>
        <dbReference type="EC" id="4.3.2.1"/>
    </reaction>
</comment>
<reference evidence="10 11" key="1">
    <citation type="submission" date="2020-08" db="EMBL/GenBank/DDBJ databases">
        <title>Bridging the membrane lipid divide: bacteria of the FCB group superphylum have the potential to synthesize archaeal ether lipids.</title>
        <authorList>
            <person name="Villanueva L."/>
            <person name="Von Meijenfeldt F.A.B."/>
            <person name="Westbye A.B."/>
            <person name="Yadav S."/>
            <person name="Hopmans E.C."/>
            <person name="Dutilh B.E."/>
            <person name="Sinninghe Damste J.S."/>
        </authorList>
    </citation>
    <scope>NUCLEOTIDE SEQUENCE [LARGE SCALE GENOMIC DNA]</scope>
    <source>
        <strain evidence="10">NIOZ-UU81</strain>
    </source>
</reference>
<dbReference type="PRINTS" id="PR00145">
    <property type="entry name" value="ARGSUCLYASE"/>
</dbReference>
<name>A0A8J6N9W9_9BACT</name>
<organism evidence="10 11">
    <name type="scientific">Candidatus Desulfatifera sulfidica</name>
    <dbReference type="NCBI Taxonomy" id="2841691"/>
    <lineage>
        <taxon>Bacteria</taxon>
        <taxon>Pseudomonadati</taxon>
        <taxon>Thermodesulfobacteriota</taxon>
        <taxon>Desulfobulbia</taxon>
        <taxon>Desulfobulbales</taxon>
        <taxon>Desulfobulbaceae</taxon>
        <taxon>Candidatus Desulfatifera</taxon>
    </lineage>
</organism>
<dbReference type="PANTHER" id="PTHR43814:SF1">
    <property type="entry name" value="ARGININOSUCCINATE LYASE"/>
    <property type="match status" value="1"/>
</dbReference>
<keyword evidence="6 7" id="KW-0456">Lyase</keyword>
<evidence type="ECO:0000256" key="4">
    <source>
        <dbReference type="ARBA" id="ARBA00022571"/>
    </source>
</evidence>
<dbReference type="GO" id="GO:0004056">
    <property type="term" value="F:argininosuccinate lyase activity"/>
    <property type="evidence" value="ECO:0007669"/>
    <property type="project" value="UniProtKB-UniRule"/>
</dbReference>
<dbReference type="HAMAP" id="MF_00006">
    <property type="entry name" value="Arg_succ_lyase"/>
    <property type="match status" value="1"/>
</dbReference>
<dbReference type="PROSITE" id="PS00163">
    <property type="entry name" value="FUMARATE_LYASES"/>
    <property type="match status" value="1"/>
</dbReference>
<comment type="caution">
    <text evidence="10">The sequence shown here is derived from an EMBL/GenBank/DDBJ whole genome shotgun (WGS) entry which is preliminary data.</text>
</comment>
<sequence length="462" mass="51117">MSQGSGKMWGGRFEAGTAASVEAFTASIHYDSRLYKYDIAGSRAHATMLKDNGLLSAEELAAILGGLAEIENEIDGGTFEFRRELEDIHMNIEKALIERIGPAGAKLHSARSRNDQIALDLRLYLRDECDRLMDLLDAVRGAFVSLGRTYLGKFMPGYTHLQRAQPVLISHHMLAYFEMFSRDRERLADCRKRINIMPLGCAAMAGTGLPIDRRQVAELLDFPEVTANSMDTSGDRDFAIEFVSCCTLIHLHLSRLSEELVLWSSQEFAFVDIDDRFCTGSSIMPQKKNPDIPELIRGKTGRVVGSLMALITLVKGLPLTYNRDLQEDKEPVFDTVDTVSASLAITTELMANLKFKTARLDEATRTGFMTATDLADYLVLKNIPFRDAHSIVGKAVASCIERGCELTDLNLAELQEFSPMIGKDLFEVLSVEGSVNSRISEGGTSLIRVTEALEKAEQEVTG</sequence>
<protein>
    <recommendedName>
        <fullName evidence="3 7">Argininosuccinate lyase</fullName>
        <shortName evidence="7">ASAL</shortName>
        <ecNumber evidence="3 7">4.3.2.1</ecNumber>
    </recommendedName>
    <alternativeName>
        <fullName evidence="7">Arginosuccinase</fullName>
    </alternativeName>
</protein>
<comment type="pathway">
    <text evidence="2 7">Amino-acid biosynthesis; L-arginine biosynthesis; L-arginine from L-ornithine and carbamoyl phosphate: step 3/3.</text>
</comment>
<keyword evidence="5 7" id="KW-0028">Amino-acid biosynthesis</keyword>
<dbReference type="InterPro" id="IPR009049">
    <property type="entry name" value="Argininosuccinate_lyase"/>
</dbReference>
<proteinExistence type="inferred from homology"/>
<evidence type="ECO:0000313" key="10">
    <source>
        <dbReference type="EMBL" id="MBC8208200.1"/>
    </source>
</evidence>
<dbReference type="InterPro" id="IPR024083">
    <property type="entry name" value="Fumarase/histidase_N"/>
</dbReference>
<dbReference type="NCBIfam" id="TIGR00838">
    <property type="entry name" value="argH"/>
    <property type="match status" value="1"/>
</dbReference>
<dbReference type="FunFam" id="1.10.40.30:FF:000001">
    <property type="entry name" value="Argininosuccinate lyase"/>
    <property type="match status" value="1"/>
</dbReference>
<dbReference type="SUPFAM" id="SSF48557">
    <property type="entry name" value="L-aspartase-like"/>
    <property type="match status" value="1"/>
</dbReference>
<evidence type="ECO:0000256" key="5">
    <source>
        <dbReference type="ARBA" id="ARBA00022605"/>
    </source>
</evidence>
<evidence type="ECO:0000256" key="7">
    <source>
        <dbReference type="HAMAP-Rule" id="MF_00006"/>
    </source>
</evidence>
<accession>A0A8J6N9W9</accession>
<comment type="similarity">
    <text evidence="7">Belongs to the lyase 1 family. Argininosuccinate lyase subfamily.</text>
</comment>
<evidence type="ECO:0000256" key="3">
    <source>
        <dbReference type="ARBA" id="ARBA00012338"/>
    </source>
</evidence>
<dbReference type="Gene3D" id="1.10.275.10">
    <property type="entry name" value="Fumarase/aspartase (N-terminal domain)"/>
    <property type="match status" value="1"/>
</dbReference>
<dbReference type="EC" id="4.3.2.1" evidence="3 7"/>
<dbReference type="PRINTS" id="PR00149">
    <property type="entry name" value="FUMRATELYASE"/>
</dbReference>